<dbReference type="GO" id="GO:0052861">
    <property type="term" value="F:endo-1,3(4)-beta-glucanase activity"/>
    <property type="evidence" value="ECO:0007669"/>
    <property type="project" value="UniProtKB-EC"/>
</dbReference>
<organism evidence="8 9">
    <name type="scientific">Lineolata rhizophorae</name>
    <dbReference type="NCBI Taxonomy" id="578093"/>
    <lineage>
        <taxon>Eukaryota</taxon>
        <taxon>Fungi</taxon>
        <taxon>Dikarya</taxon>
        <taxon>Ascomycota</taxon>
        <taxon>Pezizomycotina</taxon>
        <taxon>Dothideomycetes</taxon>
        <taxon>Dothideomycetes incertae sedis</taxon>
        <taxon>Lineolatales</taxon>
        <taxon>Lineolataceae</taxon>
        <taxon>Lineolata</taxon>
    </lineage>
</organism>
<comment type="similarity">
    <text evidence="2">Belongs to the glycosyl hydrolase 16 family.</text>
</comment>
<dbReference type="OrthoDB" id="192832at2759"/>
<evidence type="ECO:0000256" key="6">
    <source>
        <dbReference type="SAM" id="SignalP"/>
    </source>
</evidence>
<dbReference type="PROSITE" id="PS51762">
    <property type="entry name" value="GH16_2"/>
    <property type="match status" value="1"/>
</dbReference>
<keyword evidence="8" id="KW-0430">Lectin</keyword>
<dbReference type="FunFam" id="2.60.120.200:FF:000114">
    <property type="entry name" value="Probable endo-1,3(4)-beta-glucanase NFIA_089530"/>
    <property type="match status" value="1"/>
</dbReference>
<protein>
    <recommendedName>
        <fullName evidence="3">endo-1,3(4)-beta-glucanase</fullName>
        <ecNumber evidence="3">3.2.1.6</ecNumber>
    </recommendedName>
</protein>
<name>A0A6A6P7Y7_9PEZI</name>
<keyword evidence="4" id="KW-0378">Hydrolase</keyword>
<dbReference type="PANTHER" id="PTHR10963:SF24">
    <property type="entry name" value="GLYCOSIDASE C21B10.07-RELATED"/>
    <property type="match status" value="1"/>
</dbReference>
<feature type="domain" description="GH16" evidence="7">
    <location>
        <begin position="16"/>
        <end position="280"/>
    </location>
</feature>
<dbReference type="EMBL" id="MU001674">
    <property type="protein sequence ID" value="KAF2460070.1"/>
    <property type="molecule type" value="Genomic_DNA"/>
</dbReference>
<dbReference type="AlphaFoldDB" id="A0A6A6P7Y7"/>
<evidence type="ECO:0000256" key="4">
    <source>
        <dbReference type="ARBA" id="ARBA00022801"/>
    </source>
</evidence>
<reference evidence="8" key="1">
    <citation type="journal article" date="2020" name="Stud. Mycol.">
        <title>101 Dothideomycetes genomes: a test case for predicting lifestyles and emergence of pathogens.</title>
        <authorList>
            <person name="Haridas S."/>
            <person name="Albert R."/>
            <person name="Binder M."/>
            <person name="Bloem J."/>
            <person name="Labutti K."/>
            <person name="Salamov A."/>
            <person name="Andreopoulos B."/>
            <person name="Baker S."/>
            <person name="Barry K."/>
            <person name="Bills G."/>
            <person name="Bluhm B."/>
            <person name="Cannon C."/>
            <person name="Castanera R."/>
            <person name="Culley D."/>
            <person name="Daum C."/>
            <person name="Ezra D."/>
            <person name="Gonzalez J."/>
            <person name="Henrissat B."/>
            <person name="Kuo A."/>
            <person name="Liang C."/>
            <person name="Lipzen A."/>
            <person name="Lutzoni F."/>
            <person name="Magnuson J."/>
            <person name="Mondo S."/>
            <person name="Nolan M."/>
            <person name="Ohm R."/>
            <person name="Pangilinan J."/>
            <person name="Park H.-J."/>
            <person name="Ramirez L."/>
            <person name="Alfaro M."/>
            <person name="Sun H."/>
            <person name="Tritt A."/>
            <person name="Yoshinaga Y."/>
            <person name="Zwiers L.-H."/>
            <person name="Turgeon B."/>
            <person name="Goodwin S."/>
            <person name="Spatafora J."/>
            <person name="Crous P."/>
            <person name="Grigoriev I."/>
        </authorList>
    </citation>
    <scope>NUCLEOTIDE SEQUENCE</scope>
    <source>
        <strain evidence="8">ATCC 16933</strain>
    </source>
</reference>
<dbReference type="InterPro" id="IPR000757">
    <property type="entry name" value="Beta-glucanase-like"/>
</dbReference>
<dbReference type="PANTHER" id="PTHR10963">
    <property type="entry name" value="GLYCOSYL HYDROLASE-RELATED"/>
    <property type="match status" value="1"/>
</dbReference>
<keyword evidence="6" id="KW-0732">Signal</keyword>
<dbReference type="Gene3D" id="2.60.120.200">
    <property type="match status" value="1"/>
</dbReference>
<dbReference type="Proteomes" id="UP000799766">
    <property type="component" value="Unassembled WGS sequence"/>
</dbReference>
<dbReference type="InterPro" id="IPR050546">
    <property type="entry name" value="Glycosyl_Hydrlase_16"/>
</dbReference>
<dbReference type="SUPFAM" id="SSF49899">
    <property type="entry name" value="Concanavalin A-like lectins/glucanases"/>
    <property type="match status" value="1"/>
</dbReference>
<evidence type="ECO:0000313" key="8">
    <source>
        <dbReference type="EMBL" id="KAF2460070.1"/>
    </source>
</evidence>
<dbReference type="InterPro" id="IPR013320">
    <property type="entry name" value="ConA-like_dom_sf"/>
</dbReference>
<dbReference type="EC" id="3.2.1.6" evidence="3"/>
<dbReference type="GO" id="GO:0030246">
    <property type="term" value="F:carbohydrate binding"/>
    <property type="evidence" value="ECO:0007669"/>
    <property type="project" value="UniProtKB-KW"/>
</dbReference>
<feature type="chain" id="PRO_5025684930" description="endo-1,3(4)-beta-glucanase" evidence="6">
    <location>
        <begin position="20"/>
        <end position="393"/>
    </location>
</feature>
<evidence type="ECO:0000256" key="2">
    <source>
        <dbReference type="ARBA" id="ARBA00006865"/>
    </source>
</evidence>
<gene>
    <name evidence="8" type="ORF">BDY21DRAFT_361927</name>
</gene>
<dbReference type="GO" id="GO:0009251">
    <property type="term" value="P:glucan catabolic process"/>
    <property type="evidence" value="ECO:0007669"/>
    <property type="project" value="TreeGrafter"/>
</dbReference>
<proteinExistence type="inferred from homology"/>
<evidence type="ECO:0000256" key="1">
    <source>
        <dbReference type="ARBA" id="ARBA00000124"/>
    </source>
</evidence>
<sequence length="393" mass="41640">MATAALFVAVLALVNYSAAGGFVLSDDYNPSNFFDKFNFYTGQDPTHGFVDYIDQSSAHDGGLIDASSGQIYMGVDHVNMAPNGRQSVRLESKTRYNSGLIILDLAHMPGGICGTWPAFWTVGDNWPNNGEIDIIEGVHDQSANKMTLHTGPGCAISANGGFSGSVGTTNCDVNAAGQGANEGCQISDSNSNTYGSGFNSNNGGVYATLWDSDAISMYFFPRGAIPGDISSGDPDPSSWGSPKAKFSGFCDISRTFRDHRIIFDTTFCGDWAGATWGNTACAARAGTCNDFVRDNPAAFQDAYWSINSLKVYQQQGAKRDNSSSLSPTGLSTLVTAPVATAPVSTTFSTPTPSAPAVKRSAPNDMTHMLPAKRFEPGSAGRMFEARRIEAVAH</sequence>
<keyword evidence="9" id="KW-1185">Reference proteome</keyword>
<evidence type="ECO:0000259" key="7">
    <source>
        <dbReference type="PROSITE" id="PS51762"/>
    </source>
</evidence>
<comment type="catalytic activity">
    <reaction evidence="1">
        <text>Endohydrolysis of (1-&gt;3)- or (1-&gt;4)-linkages in beta-D-glucans when the glucose residue whose reducing group is involved in the linkage to be hydrolyzed is itself substituted at C-3.</text>
        <dbReference type="EC" id="3.2.1.6"/>
    </reaction>
</comment>
<dbReference type="CDD" id="cd02181">
    <property type="entry name" value="GH16_fungal_Lam16A_glucanase"/>
    <property type="match status" value="1"/>
</dbReference>
<evidence type="ECO:0000313" key="9">
    <source>
        <dbReference type="Proteomes" id="UP000799766"/>
    </source>
</evidence>
<keyword evidence="5" id="KW-0326">Glycosidase</keyword>
<accession>A0A6A6P7Y7</accession>
<feature type="signal peptide" evidence="6">
    <location>
        <begin position="1"/>
        <end position="19"/>
    </location>
</feature>
<dbReference type="Pfam" id="PF26113">
    <property type="entry name" value="GH16_XgeA"/>
    <property type="match status" value="1"/>
</dbReference>
<evidence type="ECO:0000256" key="3">
    <source>
        <dbReference type="ARBA" id="ARBA00012599"/>
    </source>
</evidence>
<evidence type="ECO:0000256" key="5">
    <source>
        <dbReference type="ARBA" id="ARBA00023295"/>
    </source>
</evidence>